<reference evidence="14" key="2">
    <citation type="journal article" date="2012" name="Environ. Microbiol.">
        <title>Genomic content of uncultured Bacteroidetes from contrasting oceanic provinces in the North Atlantic Ocean.</title>
        <authorList>
            <person name="Gomez-Pereira P.R."/>
            <person name="Schuler M."/>
            <person name="Fuchs B.M."/>
            <person name="Bennke C."/>
            <person name="Teeling H."/>
            <person name="Waldmann J."/>
            <person name="Richter M."/>
            <person name="Barbe V."/>
            <person name="Bataille E."/>
            <person name="Glockner F.O."/>
            <person name="Amann R."/>
        </authorList>
    </citation>
    <scope>NUCLEOTIDE SEQUENCE</scope>
</reference>
<accession>F4MN48</accession>
<evidence type="ECO:0000256" key="8">
    <source>
        <dbReference type="ARBA" id="ARBA00022962"/>
    </source>
</evidence>
<dbReference type="UniPathway" id="UPA00159">
    <property type="reaction ID" value="UER00277"/>
</dbReference>
<dbReference type="Gene3D" id="3.40.50.300">
    <property type="entry name" value="P-loop containing nucleotide triphosphate hydrolases"/>
    <property type="match status" value="1"/>
</dbReference>
<dbReference type="MEROPS" id="C26.964"/>
<comment type="catalytic activity">
    <reaction evidence="11">
        <text>UTP + NH4(+) + ATP = CTP + ADP + phosphate + 2 H(+)</text>
        <dbReference type="Rhea" id="RHEA:16597"/>
        <dbReference type="ChEBI" id="CHEBI:15378"/>
        <dbReference type="ChEBI" id="CHEBI:28938"/>
        <dbReference type="ChEBI" id="CHEBI:30616"/>
        <dbReference type="ChEBI" id="CHEBI:37563"/>
        <dbReference type="ChEBI" id="CHEBI:43474"/>
        <dbReference type="ChEBI" id="CHEBI:46398"/>
        <dbReference type="ChEBI" id="CHEBI:456216"/>
    </reaction>
</comment>
<keyword evidence="4 11" id="KW-0479">Metal-binding</keyword>
<feature type="binding site" evidence="11">
    <location>
        <position position="226"/>
    </location>
    <ligand>
        <name>CTP</name>
        <dbReference type="ChEBI" id="CHEBI:37563"/>
        <note>allosteric inhibitor</note>
    </ligand>
</feature>
<dbReference type="GO" id="GO:0005524">
    <property type="term" value="F:ATP binding"/>
    <property type="evidence" value="ECO:0007669"/>
    <property type="project" value="UniProtKB-KW"/>
</dbReference>
<feature type="active site" description="Nucleophile; for glutamine hydrolysis" evidence="11">
    <location>
        <position position="384"/>
    </location>
</feature>
<dbReference type="GO" id="GO:0046872">
    <property type="term" value="F:metal ion binding"/>
    <property type="evidence" value="ECO:0007669"/>
    <property type="project" value="UniProtKB-KW"/>
</dbReference>
<feature type="region of interest" description="Amidoligase domain" evidence="11">
    <location>
        <begin position="1"/>
        <end position="269"/>
    </location>
</feature>
<feature type="binding site" evidence="11">
    <location>
        <position position="357"/>
    </location>
    <ligand>
        <name>L-glutamine</name>
        <dbReference type="ChEBI" id="CHEBI:58359"/>
    </ligand>
</feature>
<dbReference type="Pfam" id="PF00117">
    <property type="entry name" value="GATase"/>
    <property type="match status" value="1"/>
</dbReference>
<dbReference type="AlphaFoldDB" id="F4MN48"/>
<dbReference type="NCBIfam" id="NF003792">
    <property type="entry name" value="PRK05380.1"/>
    <property type="match status" value="1"/>
</dbReference>
<dbReference type="PANTHER" id="PTHR11550">
    <property type="entry name" value="CTP SYNTHASE"/>
    <property type="match status" value="1"/>
</dbReference>
<feature type="active site" evidence="11">
    <location>
        <position position="512"/>
    </location>
</feature>
<feature type="binding site" evidence="11">
    <location>
        <position position="74"/>
    </location>
    <ligand>
        <name>ATP</name>
        <dbReference type="ChEBI" id="CHEBI:30616"/>
    </ligand>
</feature>
<dbReference type="FunFam" id="3.40.50.300:FF:000009">
    <property type="entry name" value="CTP synthase"/>
    <property type="match status" value="1"/>
</dbReference>
<evidence type="ECO:0000256" key="10">
    <source>
        <dbReference type="ARBA" id="ARBA00047781"/>
    </source>
</evidence>
<feature type="binding site" evidence="11">
    <location>
        <position position="16"/>
    </location>
    <ligand>
        <name>UTP</name>
        <dbReference type="ChEBI" id="CHEBI:46398"/>
    </ligand>
</feature>
<feature type="binding site" evidence="11">
    <location>
        <begin position="151"/>
        <end position="153"/>
    </location>
    <ligand>
        <name>CTP</name>
        <dbReference type="ChEBI" id="CHEBI:37563"/>
        <note>allosteric inhibitor</note>
    </ligand>
</feature>
<dbReference type="GO" id="GO:0004359">
    <property type="term" value="F:glutaminase activity"/>
    <property type="evidence" value="ECO:0007669"/>
    <property type="project" value="RHEA"/>
</dbReference>
<dbReference type="Pfam" id="PF06418">
    <property type="entry name" value="CTP_synth_N"/>
    <property type="match status" value="1"/>
</dbReference>
<name>F4MN48_9BACT</name>
<evidence type="ECO:0000256" key="9">
    <source>
        <dbReference type="ARBA" id="ARBA00022975"/>
    </source>
</evidence>
<gene>
    <name evidence="11" type="primary">pyrG</name>
    <name evidence="14" type="ORF">S18_906_0019</name>
</gene>
<evidence type="ECO:0000256" key="7">
    <source>
        <dbReference type="ARBA" id="ARBA00022842"/>
    </source>
</evidence>
<evidence type="ECO:0000256" key="3">
    <source>
        <dbReference type="ARBA" id="ARBA00022598"/>
    </source>
</evidence>
<comment type="similarity">
    <text evidence="2 11">Belongs to the CTP synthase family.</text>
</comment>
<comment type="catalytic activity">
    <reaction evidence="10 11">
        <text>UTP + L-glutamine + ATP + H2O = CTP + L-glutamate + ADP + phosphate + 2 H(+)</text>
        <dbReference type="Rhea" id="RHEA:26426"/>
        <dbReference type="ChEBI" id="CHEBI:15377"/>
        <dbReference type="ChEBI" id="CHEBI:15378"/>
        <dbReference type="ChEBI" id="CHEBI:29985"/>
        <dbReference type="ChEBI" id="CHEBI:30616"/>
        <dbReference type="ChEBI" id="CHEBI:37563"/>
        <dbReference type="ChEBI" id="CHEBI:43474"/>
        <dbReference type="ChEBI" id="CHEBI:46398"/>
        <dbReference type="ChEBI" id="CHEBI:58359"/>
        <dbReference type="ChEBI" id="CHEBI:456216"/>
        <dbReference type="EC" id="6.3.4.2"/>
    </reaction>
</comment>
<dbReference type="FunFam" id="3.40.50.880:FF:000002">
    <property type="entry name" value="CTP synthase"/>
    <property type="match status" value="1"/>
</dbReference>
<feature type="binding site" evidence="11">
    <location>
        <position position="16"/>
    </location>
    <ligand>
        <name>CTP</name>
        <dbReference type="ChEBI" id="CHEBI:37563"/>
        <note>allosteric inhibitor</note>
    </ligand>
</feature>
<keyword evidence="5 11" id="KW-0547">Nucleotide-binding</keyword>
<feature type="binding site" evidence="11">
    <location>
        <position position="144"/>
    </location>
    <ligand>
        <name>Mg(2+)</name>
        <dbReference type="ChEBI" id="CHEBI:18420"/>
    </ligand>
</feature>
<feature type="domain" description="Glutamine amidotransferase" evidence="12">
    <location>
        <begin position="305"/>
        <end position="529"/>
    </location>
</feature>
<protein>
    <recommendedName>
        <fullName evidence="11">CTP synthase</fullName>
        <ecNumber evidence="11">6.3.4.2</ecNumber>
    </recommendedName>
    <alternativeName>
        <fullName evidence="11">Cytidine 5'-triphosphate synthase</fullName>
    </alternativeName>
    <alternativeName>
        <fullName evidence="11">Cytidine triphosphate synthetase</fullName>
        <shortName evidence="11">CTP synthetase</shortName>
        <shortName evidence="11">CTPS</shortName>
    </alternativeName>
    <alternativeName>
        <fullName evidence="11">UTP--ammonia ligase</fullName>
    </alternativeName>
</protein>
<dbReference type="PANTHER" id="PTHR11550:SF0">
    <property type="entry name" value="CTP SYNTHASE-RELATED"/>
    <property type="match status" value="1"/>
</dbReference>
<organism evidence="14">
    <name type="scientific">uncultured Flavobacteriia bacterium</name>
    <dbReference type="NCBI Taxonomy" id="212695"/>
    <lineage>
        <taxon>Bacteria</taxon>
        <taxon>Pseudomonadati</taxon>
        <taxon>Bacteroidota</taxon>
        <taxon>Flavobacteriia</taxon>
        <taxon>environmental samples</taxon>
    </lineage>
</organism>
<evidence type="ECO:0000313" key="14">
    <source>
        <dbReference type="EMBL" id="CBL87561.1"/>
    </source>
</evidence>
<comment type="catalytic activity">
    <reaction evidence="11">
        <text>L-glutamine + H2O = L-glutamate + NH4(+)</text>
        <dbReference type="Rhea" id="RHEA:15889"/>
        <dbReference type="ChEBI" id="CHEBI:15377"/>
        <dbReference type="ChEBI" id="CHEBI:28938"/>
        <dbReference type="ChEBI" id="CHEBI:29985"/>
        <dbReference type="ChEBI" id="CHEBI:58359"/>
    </reaction>
</comment>
<evidence type="ECO:0000256" key="11">
    <source>
        <dbReference type="HAMAP-Rule" id="MF_01227"/>
    </source>
</evidence>
<comment type="pathway">
    <text evidence="1 11">Pyrimidine metabolism; CTP biosynthesis via de novo pathway; CTP from UDP: step 2/2.</text>
</comment>
<dbReference type="InterPro" id="IPR017926">
    <property type="entry name" value="GATASE"/>
</dbReference>
<proteinExistence type="inferred from homology"/>
<comment type="caution">
    <text evidence="11">Lacks conserved residue(s) required for the propagation of feature annotation.</text>
</comment>
<dbReference type="EC" id="6.3.4.2" evidence="11"/>
<dbReference type="GO" id="GO:0042802">
    <property type="term" value="F:identical protein binding"/>
    <property type="evidence" value="ECO:0007669"/>
    <property type="project" value="TreeGrafter"/>
</dbReference>
<dbReference type="InterPro" id="IPR004468">
    <property type="entry name" value="CTP_synthase"/>
</dbReference>
<feature type="binding site" evidence="11">
    <location>
        <begin position="190"/>
        <end position="195"/>
    </location>
    <ligand>
        <name>UTP</name>
        <dbReference type="ChEBI" id="CHEBI:46398"/>
    </ligand>
</feature>
<dbReference type="Gene3D" id="3.40.50.880">
    <property type="match status" value="1"/>
</dbReference>
<dbReference type="NCBIfam" id="TIGR00337">
    <property type="entry name" value="PyrG"/>
    <property type="match status" value="1"/>
</dbReference>
<sequence length="554" mass="62326">MSNSTKYIFVTGGVTSSLGKGIVSASLANLLQARGHSATIQKLDPYINVDPGTLNPYEHGECFVTEDGAETDLDLGHYERFLNTPTSQENNVTTGKIYKSVIEKERKGAYLGKTVQVIPHITNEIKDHIQLLGKKGTYDFVITEIGGTVGDIESLPFIEAIRQLNWELPDDVLFIHLTLIPYLSATGELKTKPTQHSVKTLLEYGVQPDILVCRTEHHINEDIRVKIARFCNVDKEAVIESINAETIYDVPLLMQNEKLDQVVLKHFGMSTNEEPNLNEWKNFLKNHKNPNNSVQIGLIGKYVELKDSYKSIVESIIHAGAKNLTHVDIKWIHSEDVNEKNVAETLQHLSGVIVAPGFGERGVEGKITAIRFVRENNIPFLGICLGMQCAVVEFARNVLGHKDAHSTEINAETSHAVIDMMEEQKTIKNMGGTMRLGSYPCAIREGSKVHSIYKQNTISERHRHRFEFNNFFIEDFNNNGMTCSGINPDNNLVEIIEYKEHPWFIGVQFHPEYKSTVINPHPLFVDFIKASSKLNINQWDPLESTCRHASLSIL</sequence>
<feature type="active site" evidence="11">
    <location>
        <position position="510"/>
    </location>
</feature>
<keyword evidence="8 11" id="KW-0315">Glutamine amidotransferase</keyword>
<feature type="binding site" evidence="11">
    <location>
        <position position="244"/>
    </location>
    <ligand>
        <name>ATP</name>
        <dbReference type="ChEBI" id="CHEBI:30616"/>
    </ligand>
</feature>
<dbReference type="GO" id="GO:0005829">
    <property type="term" value="C:cytosol"/>
    <property type="evidence" value="ECO:0007669"/>
    <property type="project" value="TreeGrafter"/>
</dbReference>
<dbReference type="InterPro" id="IPR029062">
    <property type="entry name" value="Class_I_gatase-like"/>
</dbReference>
<comment type="function">
    <text evidence="11">Catalyzes the ATP-dependent amination of UTP to CTP with either L-glutamine or ammonia as the source of nitrogen. Regulates intracellular CTP levels through interactions with the four ribonucleotide triphosphates.</text>
</comment>
<keyword evidence="6 11" id="KW-0067">ATP-binding</keyword>
<evidence type="ECO:0000259" key="12">
    <source>
        <dbReference type="Pfam" id="PF00117"/>
    </source>
</evidence>
<evidence type="ECO:0000256" key="2">
    <source>
        <dbReference type="ARBA" id="ARBA00007533"/>
    </source>
</evidence>
<dbReference type="GO" id="GO:0044210">
    <property type="term" value="P:'de novo' CTP biosynthetic process"/>
    <property type="evidence" value="ECO:0007669"/>
    <property type="project" value="UniProtKB-UniRule"/>
</dbReference>
<feature type="binding site" evidence="11">
    <location>
        <begin position="190"/>
        <end position="195"/>
    </location>
    <ligand>
        <name>CTP</name>
        <dbReference type="ChEBI" id="CHEBI:37563"/>
        <note>allosteric inhibitor</note>
    </ligand>
</feature>
<feature type="binding site" evidence="11">
    <location>
        <position position="465"/>
    </location>
    <ligand>
        <name>L-glutamine</name>
        <dbReference type="ChEBI" id="CHEBI:58359"/>
    </ligand>
</feature>
<comment type="miscellaneous">
    <text evidence="11">CTPSs have evolved a hybrid strategy for distinguishing between UTP and CTP. The overlapping regions of the product feedback inhibitory and substrate sites recognize a common feature in both compounds, the triphosphate moiety. To differentiate isosteric substrate and product pyrimidine rings, an additional pocket far from the expected kinase/ligase catalytic site, specifically recognizes the cytosine and ribose portions of the product inhibitor.</text>
</comment>
<comment type="subunit">
    <text evidence="11">Homotetramer.</text>
</comment>
<feature type="binding site" evidence="11">
    <location>
        <position position="408"/>
    </location>
    <ligand>
        <name>L-glutamine</name>
        <dbReference type="ChEBI" id="CHEBI:58359"/>
    </ligand>
</feature>
<keyword evidence="3 11" id="KW-0436">Ligase</keyword>
<feature type="binding site" evidence="11">
    <location>
        <position position="226"/>
    </location>
    <ligand>
        <name>UTP</name>
        <dbReference type="ChEBI" id="CHEBI:46398"/>
    </ligand>
</feature>
<dbReference type="GO" id="GO:0003883">
    <property type="term" value="F:CTP synthase activity"/>
    <property type="evidence" value="ECO:0007669"/>
    <property type="project" value="UniProtKB-UniRule"/>
</dbReference>
<dbReference type="CDD" id="cd03113">
    <property type="entry name" value="CTPS_N"/>
    <property type="match status" value="1"/>
</dbReference>
<evidence type="ECO:0000259" key="13">
    <source>
        <dbReference type="Pfam" id="PF06418"/>
    </source>
</evidence>
<evidence type="ECO:0000256" key="1">
    <source>
        <dbReference type="ARBA" id="ARBA00005171"/>
    </source>
</evidence>
<dbReference type="HAMAP" id="MF_01227">
    <property type="entry name" value="PyrG"/>
    <property type="match status" value="1"/>
</dbReference>
<dbReference type="SUPFAM" id="SSF52317">
    <property type="entry name" value="Class I glutamine amidotransferase-like"/>
    <property type="match status" value="1"/>
</dbReference>
<dbReference type="InterPro" id="IPR027417">
    <property type="entry name" value="P-loop_NTPase"/>
</dbReference>
<evidence type="ECO:0000256" key="4">
    <source>
        <dbReference type="ARBA" id="ARBA00022723"/>
    </source>
</evidence>
<reference evidence="14" key="1">
    <citation type="submission" date="2010-05" db="EMBL/GenBank/DDBJ databases">
        <authorList>
            <person name="Genoscope - CEA"/>
        </authorList>
    </citation>
    <scope>NUCLEOTIDE SEQUENCE</scope>
</reference>
<evidence type="ECO:0000256" key="6">
    <source>
        <dbReference type="ARBA" id="ARBA00022840"/>
    </source>
</evidence>
<evidence type="ECO:0000256" key="5">
    <source>
        <dbReference type="ARBA" id="ARBA00022741"/>
    </source>
</evidence>
<comment type="activity regulation">
    <text evidence="11">Allosterically activated by GTP, when glutamine is the substrate; GTP has no effect on the reaction when ammonia is the substrate. The allosteric effector GTP functions by stabilizing the protein conformation that binds the tetrahedral intermediate(s) formed during glutamine hydrolysis. Inhibited by the product CTP, via allosteric rather than competitive inhibition.</text>
</comment>
<dbReference type="GO" id="GO:0019856">
    <property type="term" value="P:pyrimidine nucleobase biosynthetic process"/>
    <property type="evidence" value="ECO:0007669"/>
    <property type="project" value="TreeGrafter"/>
</dbReference>
<feature type="binding site" evidence="11">
    <location>
        <begin position="17"/>
        <end position="22"/>
    </location>
    <ligand>
        <name>ATP</name>
        <dbReference type="ChEBI" id="CHEBI:30616"/>
    </ligand>
</feature>
<dbReference type="InterPro" id="IPR017456">
    <property type="entry name" value="CTP_synthase_N"/>
</dbReference>
<feature type="domain" description="CTP synthase N-terminal" evidence="13">
    <location>
        <begin position="6"/>
        <end position="268"/>
    </location>
</feature>
<keyword evidence="9 11" id="KW-0665">Pyrimidine biosynthesis</keyword>
<feature type="binding site" evidence="11">
    <location>
        <begin position="385"/>
        <end position="388"/>
    </location>
    <ligand>
        <name>L-glutamine</name>
        <dbReference type="ChEBI" id="CHEBI:58359"/>
    </ligand>
</feature>
<dbReference type="SUPFAM" id="SSF52540">
    <property type="entry name" value="P-loop containing nucleoside triphosphate hydrolases"/>
    <property type="match status" value="1"/>
</dbReference>
<dbReference type="InterPro" id="IPR033828">
    <property type="entry name" value="GATase1_CTP_Synthase"/>
</dbReference>
<keyword evidence="7 11" id="KW-0460">Magnesium</keyword>
<feature type="binding site" evidence="11">
    <location>
        <position position="74"/>
    </location>
    <ligand>
        <name>Mg(2+)</name>
        <dbReference type="ChEBI" id="CHEBI:18420"/>
    </ligand>
</feature>
<dbReference type="PROSITE" id="PS51273">
    <property type="entry name" value="GATASE_TYPE_1"/>
    <property type="match status" value="1"/>
</dbReference>
<feature type="binding site" evidence="11">
    <location>
        <position position="57"/>
    </location>
    <ligand>
        <name>L-glutamine</name>
        <dbReference type="ChEBI" id="CHEBI:58359"/>
    </ligand>
</feature>
<dbReference type="EMBL" id="FQ032827">
    <property type="protein sequence ID" value="CBL87561.1"/>
    <property type="molecule type" value="Genomic_DNA"/>
</dbReference>
<dbReference type="GO" id="GO:0097268">
    <property type="term" value="C:cytoophidium"/>
    <property type="evidence" value="ECO:0007669"/>
    <property type="project" value="UniProtKB-ARBA"/>
</dbReference>
<dbReference type="CDD" id="cd01746">
    <property type="entry name" value="GATase1_CTP_Synthase"/>
    <property type="match status" value="1"/>
</dbReference>